<evidence type="ECO:0000313" key="1">
    <source>
        <dbReference type="EMBL" id="RUP06759.1"/>
    </source>
</evidence>
<comment type="caution">
    <text evidence="1">The sequence shown here is derived from an EMBL/GenBank/DDBJ whole genome shotgun (WGS) entry which is preliminary data.</text>
</comment>
<accession>A0A433AVN9</accession>
<proteinExistence type="predicted"/>
<evidence type="ECO:0000313" key="2">
    <source>
        <dbReference type="Proteomes" id="UP000268093"/>
    </source>
</evidence>
<dbReference type="AlphaFoldDB" id="A0A433AVN9"/>
<protein>
    <submittedName>
        <fullName evidence="1">Uncharacterized protein</fullName>
    </submittedName>
</protein>
<gene>
    <name evidence="1" type="ORF">BC936DRAFT_140268</name>
</gene>
<organism evidence="1 2">
    <name type="scientific">Jimgerdemannia flammicorona</name>
    <dbReference type="NCBI Taxonomy" id="994334"/>
    <lineage>
        <taxon>Eukaryota</taxon>
        <taxon>Fungi</taxon>
        <taxon>Fungi incertae sedis</taxon>
        <taxon>Mucoromycota</taxon>
        <taxon>Mucoromycotina</taxon>
        <taxon>Endogonomycetes</taxon>
        <taxon>Endogonales</taxon>
        <taxon>Endogonaceae</taxon>
        <taxon>Jimgerdemannia</taxon>
    </lineage>
</organism>
<keyword evidence="2" id="KW-1185">Reference proteome</keyword>
<reference evidence="1 2" key="1">
    <citation type="journal article" date="2018" name="New Phytol.">
        <title>Phylogenomics of Endogonaceae and evolution of mycorrhizas within Mucoromycota.</title>
        <authorList>
            <person name="Chang Y."/>
            <person name="Desiro A."/>
            <person name="Na H."/>
            <person name="Sandor L."/>
            <person name="Lipzen A."/>
            <person name="Clum A."/>
            <person name="Barry K."/>
            <person name="Grigoriev I.V."/>
            <person name="Martin F.M."/>
            <person name="Stajich J.E."/>
            <person name="Smith M.E."/>
            <person name="Bonito G."/>
            <person name="Spatafora J.W."/>
        </authorList>
    </citation>
    <scope>NUCLEOTIDE SEQUENCE [LARGE SCALE GENOMIC DNA]</scope>
    <source>
        <strain evidence="1 2">GMNB39</strain>
    </source>
</reference>
<dbReference type="Proteomes" id="UP000268093">
    <property type="component" value="Unassembled WGS sequence"/>
</dbReference>
<dbReference type="EMBL" id="RBNI01016734">
    <property type="protein sequence ID" value="RUP06759.1"/>
    <property type="molecule type" value="Genomic_DNA"/>
</dbReference>
<sequence length="61" mass="6909">MLRSCTRWSNRKIRFDKMEAKELGGLFVCVTVRQWVRHGASVGTAALMTNNDLQGRTNISP</sequence>
<name>A0A433AVN9_9FUNG</name>